<dbReference type="GO" id="GO:0006145">
    <property type="term" value="P:purine nucleobase catabolic process"/>
    <property type="evidence" value="ECO:0007669"/>
    <property type="project" value="TreeGrafter"/>
</dbReference>
<dbReference type="AlphaFoldDB" id="A0AAD7K9C9"/>
<keyword evidence="3" id="KW-1185">Reference proteome</keyword>
<dbReference type="InterPro" id="IPR011059">
    <property type="entry name" value="Metal-dep_hydrolase_composite"/>
</dbReference>
<dbReference type="Proteomes" id="UP001215598">
    <property type="component" value="Unassembled WGS sequence"/>
</dbReference>
<evidence type="ECO:0000259" key="1">
    <source>
        <dbReference type="Pfam" id="PF01979"/>
    </source>
</evidence>
<dbReference type="PANTHER" id="PTHR43668">
    <property type="entry name" value="ALLANTOINASE"/>
    <property type="match status" value="1"/>
</dbReference>
<dbReference type="EMBL" id="JARKIB010000004">
    <property type="protein sequence ID" value="KAJ7781073.1"/>
    <property type="molecule type" value="Genomic_DNA"/>
</dbReference>
<evidence type="ECO:0000313" key="3">
    <source>
        <dbReference type="Proteomes" id="UP001215598"/>
    </source>
</evidence>
<dbReference type="InterPro" id="IPR050138">
    <property type="entry name" value="DHOase/Allantoinase_Hydrolase"/>
</dbReference>
<name>A0AAD7K9C9_9AGAR</name>
<dbReference type="GO" id="GO:0004038">
    <property type="term" value="F:allantoinase activity"/>
    <property type="evidence" value="ECO:0007669"/>
    <property type="project" value="TreeGrafter"/>
</dbReference>
<dbReference type="SUPFAM" id="SSF51556">
    <property type="entry name" value="Metallo-dependent hydrolases"/>
    <property type="match status" value="1"/>
</dbReference>
<comment type="caution">
    <text evidence="2">The sequence shown here is derived from an EMBL/GenBank/DDBJ whole genome shotgun (WGS) entry which is preliminary data.</text>
</comment>
<dbReference type="Gene3D" id="3.20.20.140">
    <property type="entry name" value="Metal-dependent hydrolases"/>
    <property type="match status" value="2"/>
</dbReference>
<gene>
    <name evidence="2" type="ORF">B0H16DRAFT_1404229</name>
</gene>
<feature type="domain" description="Amidohydrolase-related" evidence="1">
    <location>
        <begin position="343"/>
        <end position="441"/>
    </location>
</feature>
<dbReference type="InterPro" id="IPR006680">
    <property type="entry name" value="Amidohydro-rel"/>
</dbReference>
<dbReference type="PANTHER" id="PTHR43668:SF5">
    <property type="entry name" value="AMIDOHYDROLASE 3 DOMAIN-CONTAINING PROTEIN"/>
    <property type="match status" value="1"/>
</dbReference>
<dbReference type="InterPro" id="IPR032466">
    <property type="entry name" value="Metal_Hydrolase"/>
</dbReference>
<protein>
    <submittedName>
        <fullName evidence="2">Carbohydrate esterase family 9 protein</fullName>
    </submittedName>
</protein>
<evidence type="ECO:0000313" key="2">
    <source>
        <dbReference type="EMBL" id="KAJ7781073.1"/>
    </source>
</evidence>
<dbReference type="SUPFAM" id="SSF51338">
    <property type="entry name" value="Composite domain of metallo-dependent hydrolases"/>
    <property type="match status" value="1"/>
</dbReference>
<proteinExistence type="predicted"/>
<sequence>MRTPLDAQEIQFKCHAMKSFPGPSPAFLKREVSDRFEAGTNSTLITNATILTGKGNDTHTFHGDLYLDKGIIKAIGALSHLNFANMANLSVMNANEGWVTAGLVDLHTHLGLMSAPFTAGASDFNSKNGPILPFLRDIDGFNTHDEAFQLAIAGGVTSVQVLSGSENNIGGQAVVVKLRRTSEGSASSMLVQPNGTTDDSTQWRYLQQSCGETPSEYGNRPDTIWALRSAYAEARDILKAQDDYCSKVEVGLSDTLGPFPENLRLEMLVDVLRGKVKVTSQCQGVVDIDALVRLTNEFEFSIASLQHASEAWLVPELLNRTWGGAPSVALFATNHRYNVNSYRGSEFAPRVLADAGIPVVMKSAHPVINSRYLIQEAQQAHHYGLPPHLALASITSVPAAALGLDHRIGSLHERADADIVLWDSNPLQMGATPTHVWIDGQLQIPLPPRSDRTGPIQIGVGKEGEHWTEFPPVPNWDAERKQAIEFEGLPPLTPQKHGKVVFTNVREVWNGRLHQVRRPGSNVVNVAVENGEIICIGVCPEDAVGADAYVDLNGGAIVPGMMTFGSPLGLEEIRSEPSTGDGAPFDAFREKVPRILDDPGAILSAMDALMFGTRNALMAYRSGVTTGTVSLKRPINTFEGGGTNVIAGISTTFSTGASHAMEKGAIIQIFTALHVTIHKPHPFSKQRQVSVSSQIAGLRRLLYGWEDQATETGKWFKRAAEGVVPLVIDVASADIMATLLILKAEVENRLGSRMRMVFSGAAEAHILAKEIRDASVSVVLDIKPTVGTWDDRRSLPGPPLSNYTTLSALVKEGVKVGLKCQEAQDAHRLRFDLAWAMLASNGLMDETEAYALVSTNLQDILGVTTEGRGDLVAYAGGSVYQTSSKVAAVISGERGRVDVFVV</sequence>
<organism evidence="2 3">
    <name type="scientific">Mycena metata</name>
    <dbReference type="NCBI Taxonomy" id="1033252"/>
    <lineage>
        <taxon>Eukaryota</taxon>
        <taxon>Fungi</taxon>
        <taxon>Dikarya</taxon>
        <taxon>Basidiomycota</taxon>
        <taxon>Agaricomycotina</taxon>
        <taxon>Agaricomycetes</taxon>
        <taxon>Agaricomycetidae</taxon>
        <taxon>Agaricales</taxon>
        <taxon>Marasmiineae</taxon>
        <taxon>Mycenaceae</taxon>
        <taxon>Mycena</taxon>
    </lineage>
</organism>
<dbReference type="GO" id="GO:0005737">
    <property type="term" value="C:cytoplasm"/>
    <property type="evidence" value="ECO:0007669"/>
    <property type="project" value="TreeGrafter"/>
</dbReference>
<reference evidence="2" key="1">
    <citation type="submission" date="2023-03" db="EMBL/GenBank/DDBJ databases">
        <title>Massive genome expansion in bonnet fungi (Mycena s.s.) driven by repeated elements and novel gene families across ecological guilds.</title>
        <authorList>
            <consortium name="Lawrence Berkeley National Laboratory"/>
            <person name="Harder C.B."/>
            <person name="Miyauchi S."/>
            <person name="Viragh M."/>
            <person name="Kuo A."/>
            <person name="Thoen E."/>
            <person name="Andreopoulos B."/>
            <person name="Lu D."/>
            <person name="Skrede I."/>
            <person name="Drula E."/>
            <person name="Henrissat B."/>
            <person name="Morin E."/>
            <person name="Kohler A."/>
            <person name="Barry K."/>
            <person name="LaButti K."/>
            <person name="Morin E."/>
            <person name="Salamov A."/>
            <person name="Lipzen A."/>
            <person name="Mereny Z."/>
            <person name="Hegedus B."/>
            <person name="Baldrian P."/>
            <person name="Stursova M."/>
            <person name="Weitz H."/>
            <person name="Taylor A."/>
            <person name="Grigoriev I.V."/>
            <person name="Nagy L.G."/>
            <person name="Martin F."/>
            <person name="Kauserud H."/>
        </authorList>
    </citation>
    <scope>NUCLEOTIDE SEQUENCE</scope>
    <source>
        <strain evidence="2">CBHHK182m</strain>
    </source>
</reference>
<accession>A0AAD7K9C9</accession>
<dbReference type="Pfam" id="PF01979">
    <property type="entry name" value="Amidohydro_1"/>
    <property type="match status" value="1"/>
</dbReference>